<dbReference type="RefSeq" id="WP_249601881.1">
    <property type="nucleotide sequence ID" value="NZ_JAKHSK010000016.1"/>
</dbReference>
<name>A0A9X1ZWQ0_9FLAO</name>
<dbReference type="GO" id="GO:0006355">
    <property type="term" value="P:regulation of DNA-templated transcription"/>
    <property type="evidence" value="ECO:0007669"/>
    <property type="project" value="InterPro"/>
</dbReference>
<dbReference type="Gene3D" id="1.10.10.10">
    <property type="entry name" value="Winged helix-like DNA-binding domain superfamily/Winged helix DNA-binding domain"/>
    <property type="match status" value="1"/>
</dbReference>
<accession>A0A9X1ZWQ0</accession>
<evidence type="ECO:0000313" key="2">
    <source>
        <dbReference type="Proteomes" id="UP001139521"/>
    </source>
</evidence>
<gene>
    <name evidence="1" type="ORF">L1967_12405</name>
</gene>
<dbReference type="InterPro" id="IPR016032">
    <property type="entry name" value="Sig_transdc_resp-reg_C-effctor"/>
</dbReference>
<keyword evidence="2" id="KW-1185">Reference proteome</keyword>
<dbReference type="InterPro" id="IPR036388">
    <property type="entry name" value="WH-like_DNA-bd_sf"/>
</dbReference>
<dbReference type="GO" id="GO:0003677">
    <property type="term" value="F:DNA binding"/>
    <property type="evidence" value="ECO:0007669"/>
    <property type="project" value="InterPro"/>
</dbReference>
<dbReference type="SUPFAM" id="SSF46894">
    <property type="entry name" value="C-terminal effector domain of the bipartite response regulators"/>
    <property type="match status" value="1"/>
</dbReference>
<comment type="caution">
    <text evidence="1">The sequence shown here is derived from an EMBL/GenBank/DDBJ whole genome shotgun (WGS) entry which is preliminary data.</text>
</comment>
<reference evidence="1" key="1">
    <citation type="submission" date="2022-01" db="EMBL/GenBank/DDBJ databases">
        <title>Genome sequencing of Zunongwangia sp. M21534 genome.</title>
        <authorList>
            <person name="Chen Y."/>
            <person name="Dong C."/>
            <person name="Shao Z."/>
        </authorList>
    </citation>
    <scope>NUCLEOTIDE SEQUENCE</scope>
    <source>
        <strain evidence="1">MCCC M21534</strain>
    </source>
</reference>
<evidence type="ECO:0000313" key="1">
    <source>
        <dbReference type="EMBL" id="MCL6219098.1"/>
    </source>
</evidence>
<proteinExistence type="predicted"/>
<dbReference type="AlphaFoldDB" id="A0A9X1ZWQ0"/>
<dbReference type="EMBL" id="JAKHSK010000016">
    <property type="protein sequence ID" value="MCL6219098.1"/>
    <property type="molecule type" value="Genomic_DNA"/>
</dbReference>
<sequence>MDKKEYKVMKLLAKGYTQKEVSQELKKNGYSATSLSTIEKLLAKLRKQYKVKTTIQLFVFLVKKEVL</sequence>
<protein>
    <submittedName>
        <fullName evidence="1">Uncharacterized protein</fullName>
    </submittedName>
</protein>
<organism evidence="1 2">
    <name type="scientific">Zunongwangia pacifica</name>
    <dbReference type="NCBI Taxonomy" id="2911062"/>
    <lineage>
        <taxon>Bacteria</taxon>
        <taxon>Pseudomonadati</taxon>
        <taxon>Bacteroidota</taxon>
        <taxon>Flavobacteriia</taxon>
        <taxon>Flavobacteriales</taxon>
        <taxon>Flavobacteriaceae</taxon>
        <taxon>Zunongwangia</taxon>
    </lineage>
</organism>
<dbReference type="Proteomes" id="UP001139521">
    <property type="component" value="Unassembled WGS sequence"/>
</dbReference>